<reference evidence="1 2" key="1">
    <citation type="submission" date="2018-07" db="EMBL/GenBank/DDBJ databases">
        <title>Genomic Encyclopedia of Type Strains, Phase III (KMG-III): the genomes of soil and plant-associated and newly described type strains.</title>
        <authorList>
            <person name="Whitman W."/>
        </authorList>
    </citation>
    <scope>NUCLEOTIDE SEQUENCE [LARGE SCALE GENOMIC DNA]</scope>
    <source>
        <strain evidence="1 2">CECT 7506</strain>
    </source>
</reference>
<proteinExistence type="predicted"/>
<evidence type="ECO:0000313" key="1">
    <source>
        <dbReference type="EMBL" id="RCW41613.1"/>
    </source>
</evidence>
<protein>
    <submittedName>
        <fullName evidence="1">Uncharacterized protein</fullName>
    </submittedName>
</protein>
<dbReference type="EMBL" id="QPJD01000022">
    <property type="protein sequence ID" value="RCW41613.1"/>
    <property type="molecule type" value="Genomic_DNA"/>
</dbReference>
<keyword evidence="2" id="KW-1185">Reference proteome</keyword>
<dbReference type="AlphaFoldDB" id="A0A368VJ80"/>
<accession>A0A368VJ80</accession>
<evidence type="ECO:0000313" key="2">
    <source>
        <dbReference type="Proteomes" id="UP000252415"/>
    </source>
</evidence>
<sequence>MKELAGFSAPLRNYVVVKLNWAKYFAVNYPNAQVVAGFSGAGIDRKVLKGIAGIADVDVRDYLLSRLGWTSYYAANY</sequence>
<comment type="caution">
    <text evidence="1">The sequence shown here is derived from an EMBL/GenBank/DDBJ whole genome shotgun (WGS) entry which is preliminary data.</text>
</comment>
<dbReference type="Proteomes" id="UP000252415">
    <property type="component" value="Unassembled WGS sequence"/>
</dbReference>
<gene>
    <name evidence="1" type="ORF">DFP97_12249</name>
</gene>
<name>A0A368VJ80_9BACL</name>
<organism evidence="1 2">
    <name type="scientific">Paenibacillus prosopidis</name>
    <dbReference type="NCBI Taxonomy" id="630520"/>
    <lineage>
        <taxon>Bacteria</taxon>
        <taxon>Bacillati</taxon>
        <taxon>Bacillota</taxon>
        <taxon>Bacilli</taxon>
        <taxon>Bacillales</taxon>
        <taxon>Paenibacillaceae</taxon>
        <taxon>Paenibacillus</taxon>
    </lineage>
</organism>